<protein>
    <submittedName>
        <fullName evidence="1">Uncharacterized protein</fullName>
    </submittedName>
</protein>
<sequence>MTQSGQAPNAYMYHYRYVTIALAQKKHVKVRLPKLYLSCIAHMLVACGYTSSAIASPIPLALGSRSSYTNSAAASSIPYNDPSLSFTRRTCPATFPLDPEITPSLQQDCARLPMTVISRTSRYTFEWNARSISMQRVRAPHLPIAQDHTMRLT</sequence>
<feature type="non-terminal residue" evidence="1">
    <location>
        <position position="153"/>
    </location>
</feature>
<organism evidence="1 2">
    <name type="scientific">Athelia psychrophila</name>
    <dbReference type="NCBI Taxonomy" id="1759441"/>
    <lineage>
        <taxon>Eukaryota</taxon>
        <taxon>Fungi</taxon>
        <taxon>Dikarya</taxon>
        <taxon>Basidiomycota</taxon>
        <taxon>Agaricomycotina</taxon>
        <taxon>Agaricomycetes</taxon>
        <taxon>Agaricomycetidae</taxon>
        <taxon>Atheliales</taxon>
        <taxon>Atheliaceae</taxon>
        <taxon>Athelia</taxon>
    </lineage>
</organism>
<dbReference type="Proteomes" id="UP000076532">
    <property type="component" value="Unassembled WGS sequence"/>
</dbReference>
<dbReference type="EMBL" id="KV417680">
    <property type="protein sequence ID" value="KZP10413.1"/>
    <property type="molecule type" value="Genomic_DNA"/>
</dbReference>
<dbReference type="AlphaFoldDB" id="A0A165ZBA4"/>
<keyword evidence="2" id="KW-1185">Reference proteome</keyword>
<reference evidence="1 2" key="1">
    <citation type="journal article" date="2016" name="Mol. Biol. Evol.">
        <title>Comparative Genomics of Early-Diverging Mushroom-Forming Fungi Provides Insights into the Origins of Lignocellulose Decay Capabilities.</title>
        <authorList>
            <person name="Nagy L.G."/>
            <person name="Riley R."/>
            <person name="Tritt A."/>
            <person name="Adam C."/>
            <person name="Daum C."/>
            <person name="Floudas D."/>
            <person name="Sun H."/>
            <person name="Yadav J.S."/>
            <person name="Pangilinan J."/>
            <person name="Larsson K.H."/>
            <person name="Matsuura K."/>
            <person name="Barry K."/>
            <person name="Labutti K."/>
            <person name="Kuo R."/>
            <person name="Ohm R.A."/>
            <person name="Bhattacharya S.S."/>
            <person name="Shirouzu T."/>
            <person name="Yoshinaga Y."/>
            <person name="Martin F.M."/>
            <person name="Grigoriev I.V."/>
            <person name="Hibbett D.S."/>
        </authorList>
    </citation>
    <scope>NUCLEOTIDE SEQUENCE [LARGE SCALE GENOMIC DNA]</scope>
    <source>
        <strain evidence="1 2">CBS 109695</strain>
    </source>
</reference>
<evidence type="ECO:0000313" key="2">
    <source>
        <dbReference type="Proteomes" id="UP000076532"/>
    </source>
</evidence>
<evidence type="ECO:0000313" key="1">
    <source>
        <dbReference type="EMBL" id="KZP10413.1"/>
    </source>
</evidence>
<proteinExistence type="predicted"/>
<name>A0A165ZBA4_9AGAM</name>
<gene>
    <name evidence="1" type="ORF">FIBSPDRAFT_872621</name>
</gene>
<accession>A0A165ZBA4</accession>